<dbReference type="AlphaFoldDB" id="A0A1J5PKC9"/>
<comment type="caution">
    <text evidence="1">The sequence shown here is derived from an EMBL/GenBank/DDBJ whole genome shotgun (WGS) entry which is preliminary data.</text>
</comment>
<dbReference type="EMBL" id="MLJW01005553">
    <property type="protein sequence ID" value="OIQ68020.1"/>
    <property type="molecule type" value="Genomic_DNA"/>
</dbReference>
<proteinExistence type="predicted"/>
<accession>A0A1J5PKC9</accession>
<name>A0A1J5PKC9_9ZZZZ</name>
<evidence type="ECO:0000313" key="1">
    <source>
        <dbReference type="EMBL" id="OIQ68020.1"/>
    </source>
</evidence>
<protein>
    <submittedName>
        <fullName evidence="1">Uncharacterized protein</fullName>
    </submittedName>
</protein>
<sequence>MEGERCHLTSVCVGGALIVSQNLDSAASYALMPESTSLSALNSFPGTCIILPPAATCFSPQTNLPNDVRYVSVVVTWQDQNGIDRNTLTNINPNTLALAYGDGGDGIVTETSQNLSKVPGFAALSLNHTPLSVTLHDPVPSGCGNQLPNYLGAVSINEVHTCETSWPEVWDKVLRSVLGASDADPLIPEVTTGSSTRSGYQQTSISGLVYHPTKSVWVTCRYGTDQLLLPPPTGSTDINLGLFGPGTVHPVECIIPDSTLTGLGLTTLGTGQMQPIYVRLIATFTQLAP</sequence>
<reference evidence="1" key="1">
    <citation type="submission" date="2016-10" db="EMBL/GenBank/DDBJ databases">
        <title>Sequence of Gallionella enrichment culture.</title>
        <authorList>
            <person name="Poehlein A."/>
            <person name="Muehling M."/>
            <person name="Daniel R."/>
        </authorList>
    </citation>
    <scope>NUCLEOTIDE SEQUENCE</scope>
</reference>
<gene>
    <name evidence="1" type="ORF">GALL_503930</name>
</gene>
<organism evidence="1">
    <name type="scientific">mine drainage metagenome</name>
    <dbReference type="NCBI Taxonomy" id="410659"/>
    <lineage>
        <taxon>unclassified sequences</taxon>
        <taxon>metagenomes</taxon>
        <taxon>ecological metagenomes</taxon>
    </lineage>
</organism>